<dbReference type="CDD" id="cd03530">
    <property type="entry name" value="Rieske_NirD_small_Bacillus"/>
    <property type="match status" value="1"/>
</dbReference>
<dbReference type="PANTHER" id="PTHR21496:SF23">
    <property type="entry name" value="3-PHENYLPROPIONATE_CINNAMIC ACID DIOXYGENASE FERREDOXIN SUBUNIT"/>
    <property type="match status" value="1"/>
</dbReference>
<feature type="domain" description="Rieske" evidence="7">
    <location>
        <begin position="7"/>
        <end position="104"/>
    </location>
</feature>
<evidence type="ECO:0000313" key="9">
    <source>
        <dbReference type="Proteomes" id="UP000319980"/>
    </source>
</evidence>
<organism evidence="8 9">
    <name type="scientific">Luteimonas marina</name>
    <dbReference type="NCBI Taxonomy" id="488485"/>
    <lineage>
        <taxon>Bacteria</taxon>
        <taxon>Pseudomonadati</taxon>
        <taxon>Pseudomonadota</taxon>
        <taxon>Gammaproteobacteria</taxon>
        <taxon>Lysobacterales</taxon>
        <taxon>Lysobacteraceae</taxon>
        <taxon>Luteimonas</taxon>
    </lineage>
</organism>
<dbReference type="GO" id="GO:0008942">
    <property type="term" value="F:nitrite reductase [NAD(P)H] activity"/>
    <property type="evidence" value="ECO:0007669"/>
    <property type="project" value="InterPro"/>
</dbReference>
<keyword evidence="2" id="KW-0479">Metal-binding</keyword>
<evidence type="ECO:0000256" key="2">
    <source>
        <dbReference type="ARBA" id="ARBA00022723"/>
    </source>
</evidence>
<dbReference type="Proteomes" id="UP000319980">
    <property type="component" value="Unassembled WGS sequence"/>
</dbReference>
<evidence type="ECO:0000259" key="7">
    <source>
        <dbReference type="PROSITE" id="PS51296"/>
    </source>
</evidence>
<keyword evidence="4" id="KW-0408">Iron</keyword>
<dbReference type="Pfam" id="PF13806">
    <property type="entry name" value="Rieske_2"/>
    <property type="match status" value="1"/>
</dbReference>
<evidence type="ECO:0000256" key="3">
    <source>
        <dbReference type="ARBA" id="ARBA00023002"/>
    </source>
</evidence>
<evidence type="ECO:0000256" key="1">
    <source>
        <dbReference type="ARBA" id="ARBA00022714"/>
    </source>
</evidence>
<dbReference type="SUPFAM" id="SSF50022">
    <property type="entry name" value="ISP domain"/>
    <property type="match status" value="1"/>
</dbReference>
<dbReference type="AlphaFoldDB" id="A0A5C5TYN8"/>
<proteinExistence type="predicted"/>
<name>A0A5C5TYN8_9GAMM</name>
<dbReference type="PROSITE" id="PS51296">
    <property type="entry name" value="RIESKE"/>
    <property type="match status" value="1"/>
</dbReference>
<evidence type="ECO:0000256" key="4">
    <source>
        <dbReference type="ARBA" id="ARBA00023004"/>
    </source>
</evidence>
<evidence type="ECO:0000313" key="8">
    <source>
        <dbReference type="EMBL" id="TWT19281.1"/>
    </source>
</evidence>
<accession>A0A5C5TYN8</accession>
<keyword evidence="5" id="KW-0411">Iron-sulfur</keyword>
<dbReference type="GO" id="GO:0042128">
    <property type="term" value="P:nitrate assimilation"/>
    <property type="evidence" value="ECO:0007669"/>
    <property type="project" value="UniProtKB-KW"/>
</dbReference>
<keyword evidence="9" id="KW-1185">Reference proteome</keyword>
<dbReference type="GO" id="GO:0051537">
    <property type="term" value="F:2 iron, 2 sulfur cluster binding"/>
    <property type="evidence" value="ECO:0007669"/>
    <property type="project" value="UniProtKB-KW"/>
</dbReference>
<sequence>MTTIDTWVRVCAIDEIPLLGSRVLQCDEGDDIALFRPADARVFALADRCPHKGGPLSQGIVSGDTVTCPLHGWNIGLDSGQACAPDVGCARRYPVRVVDGEVWLQLAAMTEATAETEEQAA</sequence>
<comment type="caution">
    <text evidence="8">The sequence shown here is derived from an EMBL/GenBank/DDBJ whole genome shotgun (WGS) entry which is preliminary data.</text>
</comment>
<keyword evidence="3" id="KW-0560">Oxidoreductase</keyword>
<dbReference type="RefSeq" id="WP_146388397.1">
    <property type="nucleotide sequence ID" value="NZ_VOHK01000005.1"/>
</dbReference>
<dbReference type="PANTHER" id="PTHR21496">
    <property type="entry name" value="FERREDOXIN-RELATED"/>
    <property type="match status" value="1"/>
</dbReference>
<protein>
    <submittedName>
        <fullName evidence="8">Nitrite reductase small subunit NirD</fullName>
    </submittedName>
</protein>
<dbReference type="InterPro" id="IPR036922">
    <property type="entry name" value="Rieske_2Fe-2S_sf"/>
</dbReference>
<dbReference type="GO" id="GO:0046872">
    <property type="term" value="F:metal ion binding"/>
    <property type="evidence" value="ECO:0007669"/>
    <property type="project" value="UniProtKB-KW"/>
</dbReference>
<dbReference type="EMBL" id="VOHK01000005">
    <property type="protein sequence ID" value="TWT19281.1"/>
    <property type="molecule type" value="Genomic_DNA"/>
</dbReference>
<dbReference type="InterPro" id="IPR012748">
    <property type="entry name" value="Rieske-like_NirD"/>
</dbReference>
<dbReference type="OrthoDB" id="9769355at2"/>
<dbReference type="InterPro" id="IPR017941">
    <property type="entry name" value="Rieske_2Fe-2S"/>
</dbReference>
<evidence type="ECO:0000256" key="6">
    <source>
        <dbReference type="ARBA" id="ARBA00023063"/>
    </source>
</evidence>
<gene>
    <name evidence="8" type="primary">nirD</name>
    <name evidence="8" type="ORF">FQY83_13065</name>
</gene>
<keyword evidence="6" id="KW-0534">Nitrate assimilation</keyword>
<dbReference type="Gene3D" id="2.102.10.10">
    <property type="entry name" value="Rieske [2Fe-2S] iron-sulphur domain"/>
    <property type="match status" value="1"/>
</dbReference>
<keyword evidence="1" id="KW-0001">2Fe-2S</keyword>
<reference evidence="8 9" key="1">
    <citation type="journal article" date="2008" name="Int. J. Syst. Evol. Microbiol.">
        <title>Luteimonas marina sp. nov., isolated from seawater.</title>
        <authorList>
            <person name="Baik K.S."/>
            <person name="Park S.C."/>
            <person name="Kim M.S."/>
            <person name="Kim E.M."/>
            <person name="Park C."/>
            <person name="Chun J."/>
            <person name="Seong C.N."/>
        </authorList>
    </citation>
    <scope>NUCLEOTIDE SEQUENCE [LARGE SCALE GENOMIC DNA]</scope>
    <source>
        <strain evidence="8 9">FR1330</strain>
    </source>
</reference>
<evidence type="ECO:0000256" key="5">
    <source>
        <dbReference type="ARBA" id="ARBA00023014"/>
    </source>
</evidence>
<dbReference type="NCBIfam" id="TIGR02378">
    <property type="entry name" value="nirD_assim_sml"/>
    <property type="match status" value="1"/>
</dbReference>